<organism evidence="1 2">
    <name type="scientific">Alkalicoccus saliphilus</name>
    <dbReference type="NCBI Taxonomy" id="200989"/>
    <lineage>
        <taxon>Bacteria</taxon>
        <taxon>Bacillati</taxon>
        <taxon>Bacillota</taxon>
        <taxon>Bacilli</taxon>
        <taxon>Bacillales</taxon>
        <taxon>Bacillaceae</taxon>
        <taxon>Alkalicoccus</taxon>
    </lineage>
</organism>
<accession>A0A2T4UAS4</accession>
<protein>
    <recommendedName>
        <fullName evidence="3">SinR family protein</fullName>
    </recommendedName>
</protein>
<gene>
    <name evidence="1" type="ORF">C6Y45_00935</name>
</gene>
<dbReference type="OrthoDB" id="2656750at2"/>
<sequence length="92" mass="10941">MAVYVVTYKLSAPEKEYKELEKVMKSFGSYSKRFDSFWIVDTYHSAKDIKEKIFSALSEEDQLFVIETKKHWSSRNTPDGMVKWLKSSRRTF</sequence>
<name>A0A2T4UAS4_9BACI</name>
<evidence type="ECO:0000313" key="1">
    <source>
        <dbReference type="EMBL" id="PTL40505.1"/>
    </source>
</evidence>
<proteinExistence type="predicted"/>
<reference evidence="1 2" key="1">
    <citation type="submission" date="2018-03" db="EMBL/GenBank/DDBJ databases">
        <title>Alkalicoccus saliphilus sp. nov., isolated from a mineral pool.</title>
        <authorList>
            <person name="Zhao B."/>
        </authorList>
    </citation>
    <scope>NUCLEOTIDE SEQUENCE [LARGE SCALE GENOMIC DNA]</scope>
    <source>
        <strain evidence="1 2">6AG</strain>
    </source>
</reference>
<dbReference type="Proteomes" id="UP000240509">
    <property type="component" value="Unassembled WGS sequence"/>
</dbReference>
<comment type="caution">
    <text evidence="1">The sequence shown here is derived from an EMBL/GenBank/DDBJ whole genome shotgun (WGS) entry which is preliminary data.</text>
</comment>
<dbReference type="EMBL" id="PZJJ01000001">
    <property type="protein sequence ID" value="PTL40505.1"/>
    <property type="molecule type" value="Genomic_DNA"/>
</dbReference>
<evidence type="ECO:0008006" key="3">
    <source>
        <dbReference type="Google" id="ProtNLM"/>
    </source>
</evidence>
<dbReference type="AlphaFoldDB" id="A0A2T4UAS4"/>
<evidence type="ECO:0000313" key="2">
    <source>
        <dbReference type="Proteomes" id="UP000240509"/>
    </source>
</evidence>
<keyword evidence="2" id="KW-1185">Reference proteome</keyword>
<dbReference type="RefSeq" id="WP_107583045.1">
    <property type="nucleotide sequence ID" value="NZ_PZJJ01000001.1"/>
</dbReference>